<dbReference type="Proteomes" id="UP000000493">
    <property type="component" value="Chromosome"/>
</dbReference>
<reference evidence="1 2" key="2">
    <citation type="journal article" date="2012" name="Stand. Genomic Sci.">
        <title>Complete genome sequence of the aquatic bacterium Runella slithyformis type strain (LSU 4(T)).</title>
        <authorList>
            <person name="Copeland A."/>
            <person name="Zhang X."/>
            <person name="Misra M."/>
            <person name="Lapidus A."/>
            <person name="Nolan M."/>
            <person name="Lucas S."/>
            <person name="Deshpande S."/>
            <person name="Cheng J.F."/>
            <person name="Tapia R."/>
            <person name="Goodwin L.A."/>
            <person name="Pitluck S."/>
            <person name="Liolios K."/>
            <person name="Pagani I."/>
            <person name="Ivanova N."/>
            <person name="Mikhailova N."/>
            <person name="Pati A."/>
            <person name="Chen A."/>
            <person name="Palaniappan K."/>
            <person name="Land M."/>
            <person name="Hauser L."/>
            <person name="Pan C."/>
            <person name="Jeffries C.D."/>
            <person name="Detter J.C."/>
            <person name="Brambilla E.M."/>
            <person name="Rohde M."/>
            <person name="Djao O.D."/>
            <person name="Goker M."/>
            <person name="Sikorski J."/>
            <person name="Tindall B.J."/>
            <person name="Woyke T."/>
            <person name="Bristow J."/>
            <person name="Eisen J.A."/>
            <person name="Markowitz V."/>
            <person name="Hugenholtz P."/>
            <person name="Kyrpides N.C."/>
            <person name="Klenk H.P."/>
            <person name="Mavromatis K."/>
        </authorList>
    </citation>
    <scope>NUCLEOTIDE SEQUENCE [LARGE SCALE GENOMIC DNA]</scope>
    <source>
        <strain evidence="2">ATCC 29530 / DSM 19594 / LMG 11500 / NCIMB 11436 / LSU 4</strain>
    </source>
</reference>
<evidence type="ECO:0000313" key="1">
    <source>
        <dbReference type="EMBL" id="AEI48735.1"/>
    </source>
</evidence>
<keyword evidence="2" id="KW-1185">Reference proteome</keyword>
<reference evidence="2" key="1">
    <citation type="submission" date="2011-06" db="EMBL/GenBank/DDBJ databases">
        <title>The complete genome of chromosome of Runella slithyformis DSM 19594.</title>
        <authorList>
            <consortium name="US DOE Joint Genome Institute (JGI-PGF)"/>
            <person name="Lucas S."/>
            <person name="Han J."/>
            <person name="Lapidus A."/>
            <person name="Bruce D."/>
            <person name="Goodwin L."/>
            <person name="Pitluck S."/>
            <person name="Peters L."/>
            <person name="Kyrpides N."/>
            <person name="Mavromatis K."/>
            <person name="Ivanova N."/>
            <person name="Ovchinnikova G."/>
            <person name="Zhang X."/>
            <person name="Misra M."/>
            <person name="Detter J.C."/>
            <person name="Tapia R."/>
            <person name="Han C."/>
            <person name="Land M."/>
            <person name="Hauser L."/>
            <person name="Markowitz V."/>
            <person name="Cheng J.-F."/>
            <person name="Hugenholtz P."/>
            <person name="Woyke T."/>
            <person name="Wu D."/>
            <person name="Tindall B."/>
            <person name="Faehrich R."/>
            <person name="Brambilla E."/>
            <person name="Klenk H.-P."/>
            <person name="Eisen J.A."/>
        </authorList>
    </citation>
    <scope>NUCLEOTIDE SEQUENCE [LARGE SCALE GENOMIC DNA]</scope>
    <source>
        <strain evidence="2">ATCC 29530 / DSM 19594 / LMG 11500 / NCIMB 11436 / LSU 4</strain>
    </source>
</reference>
<evidence type="ECO:0008006" key="3">
    <source>
        <dbReference type="Google" id="ProtNLM"/>
    </source>
</evidence>
<gene>
    <name evidence="1" type="ordered locus">Runsl_2324</name>
</gene>
<dbReference type="RefSeq" id="WP_013928046.1">
    <property type="nucleotide sequence ID" value="NC_015703.1"/>
</dbReference>
<protein>
    <recommendedName>
        <fullName evidence="3">Glycosyl transferase family 17</fullName>
    </recommendedName>
</protein>
<dbReference type="KEGG" id="rsi:Runsl_2324"/>
<accession>A0A7U3ZK66</accession>
<sequence>MKIIDTFLFSEPYEKESLLIKLILGGEFIAEWIIVENEYTFQGEYKGVFARQVLDSDERFAPFLDRIHIISANIKYSPIDYSRKDVDTQGMDSERRQRSLAREYIINRYSDDTWVLLSDADEALDLVSDSENYKLLVQKLNSANDLVCIPRRRFWYDFDNLWNAVRATPITTVARLRTAAGDMDMGFLRSDHIGTTHEWERTLVFEYSYCYERAYILRKFRTFPHGGMTDREITQSIRCNHIPISAFRGKKLDLHRDLWMEKVTLTPENSPRYVRENLAWLRTNVVETNYQQNRLTDYPTLYTVRHRALFAIKQAIKKVLRHL</sequence>
<evidence type="ECO:0000313" key="2">
    <source>
        <dbReference type="Proteomes" id="UP000000493"/>
    </source>
</evidence>
<dbReference type="EMBL" id="CP002859">
    <property type="protein sequence ID" value="AEI48735.1"/>
    <property type="molecule type" value="Genomic_DNA"/>
</dbReference>
<proteinExistence type="predicted"/>
<name>A0A7U3ZK66_RUNSL</name>
<organism evidence="1 2">
    <name type="scientific">Runella slithyformis (strain ATCC 29530 / DSM 19594 / LMG 11500 / NCIMB 11436 / LSU 4)</name>
    <dbReference type="NCBI Taxonomy" id="761193"/>
    <lineage>
        <taxon>Bacteria</taxon>
        <taxon>Pseudomonadati</taxon>
        <taxon>Bacteroidota</taxon>
        <taxon>Cytophagia</taxon>
        <taxon>Cytophagales</taxon>
        <taxon>Spirosomataceae</taxon>
        <taxon>Runella</taxon>
    </lineage>
</organism>
<dbReference type="AlphaFoldDB" id="A0A7U3ZK66"/>